<dbReference type="RefSeq" id="XP_008045835.1">
    <property type="nucleotide sequence ID" value="XM_008047644.1"/>
</dbReference>
<dbReference type="GeneID" id="19413709"/>
<evidence type="ECO:0000313" key="2">
    <source>
        <dbReference type="Proteomes" id="UP000054317"/>
    </source>
</evidence>
<accession>R7S6R6</accession>
<reference evidence="2" key="1">
    <citation type="journal article" date="2012" name="Science">
        <title>The Paleozoic origin of enzymatic lignin decomposition reconstructed from 31 fungal genomes.</title>
        <authorList>
            <person name="Floudas D."/>
            <person name="Binder M."/>
            <person name="Riley R."/>
            <person name="Barry K."/>
            <person name="Blanchette R.A."/>
            <person name="Henrissat B."/>
            <person name="Martinez A.T."/>
            <person name="Otillar R."/>
            <person name="Spatafora J.W."/>
            <person name="Yadav J.S."/>
            <person name="Aerts A."/>
            <person name="Benoit I."/>
            <person name="Boyd A."/>
            <person name="Carlson A."/>
            <person name="Copeland A."/>
            <person name="Coutinho P.M."/>
            <person name="de Vries R.P."/>
            <person name="Ferreira P."/>
            <person name="Findley K."/>
            <person name="Foster B."/>
            <person name="Gaskell J."/>
            <person name="Glotzer D."/>
            <person name="Gorecki P."/>
            <person name="Heitman J."/>
            <person name="Hesse C."/>
            <person name="Hori C."/>
            <person name="Igarashi K."/>
            <person name="Jurgens J.A."/>
            <person name="Kallen N."/>
            <person name="Kersten P."/>
            <person name="Kohler A."/>
            <person name="Kuees U."/>
            <person name="Kumar T.K.A."/>
            <person name="Kuo A."/>
            <person name="LaButti K."/>
            <person name="Larrondo L.F."/>
            <person name="Lindquist E."/>
            <person name="Ling A."/>
            <person name="Lombard V."/>
            <person name="Lucas S."/>
            <person name="Lundell T."/>
            <person name="Martin R."/>
            <person name="McLaughlin D.J."/>
            <person name="Morgenstern I."/>
            <person name="Morin E."/>
            <person name="Murat C."/>
            <person name="Nagy L.G."/>
            <person name="Nolan M."/>
            <person name="Ohm R.A."/>
            <person name="Patyshakuliyeva A."/>
            <person name="Rokas A."/>
            <person name="Ruiz-Duenas F.J."/>
            <person name="Sabat G."/>
            <person name="Salamov A."/>
            <person name="Samejima M."/>
            <person name="Schmutz J."/>
            <person name="Slot J.C."/>
            <person name="St John F."/>
            <person name="Stenlid J."/>
            <person name="Sun H."/>
            <person name="Sun S."/>
            <person name="Syed K."/>
            <person name="Tsang A."/>
            <person name="Wiebenga A."/>
            <person name="Young D."/>
            <person name="Pisabarro A."/>
            <person name="Eastwood D.C."/>
            <person name="Martin F."/>
            <person name="Cullen D."/>
            <person name="Grigoriev I.V."/>
            <person name="Hibbett D.S."/>
        </authorList>
    </citation>
    <scope>NUCLEOTIDE SEQUENCE [LARGE SCALE GENOMIC DNA]</scope>
    <source>
        <strain evidence="2">FP-101664</strain>
    </source>
</reference>
<name>R7S6R6_TRAVS</name>
<proteinExistence type="predicted"/>
<protein>
    <submittedName>
        <fullName evidence="1">Uncharacterized protein</fullName>
    </submittedName>
</protein>
<keyword evidence="2" id="KW-1185">Reference proteome</keyword>
<gene>
    <name evidence="1" type="ORF">TRAVEDRAFT_32533</name>
</gene>
<organism evidence="1 2">
    <name type="scientific">Trametes versicolor (strain FP-101664)</name>
    <name type="common">White-rot fungus</name>
    <name type="synonym">Coriolus versicolor</name>
    <dbReference type="NCBI Taxonomy" id="717944"/>
    <lineage>
        <taxon>Eukaryota</taxon>
        <taxon>Fungi</taxon>
        <taxon>Dikarya</taxon>
        <taxon>Basidiomycota</taxon>
        <taxon>Agaricomycotina</taxon>
        <taxon>Agaricomycetes</taxon>
        <taxon>Polyporales</taxon>
        <taxon>Polyporaceae</taxon>
        <taxon>Trametes</taxon>
    </lineage>
</organism>
<dbReference type="KEGG" id="tvs:TRAVEDRAFT_32533"/>
<dbReference type="AlphaFoldDB" id="R7S6R6"/>
<dbReference type="EMBL" id="JH711879">
    <property type="protein sequence ID" value="EIW51280.1"/>
    <property type="molecule type" value="Genomic_DNA"/>
</dbReference>
<sequence>MRLFEPGQVRLFARDSPHRVGPSSDATTPFDAYASFRDVRKNSMGPAQCDAVHAAIVLPDDTRGVPDERRNAKASGQD</sequence>
<evidence type="ECO:0000313" key="1">
    <source>
        <dbReference type="EMBL" id="EIW51280.1"/>
    </source>
</evidence>
<dbReference type="Proteomes" id="UP000054317">
    <property type="component" value="Unassembled WGS sequence"/>
</dbReference>